<evidence type="ECO:0000313" key="4">
    <source>
        <dbReference type="Proteomes" id="UP000015100"/>
    </source>
</evidence>
<feature type="compositionally biased region" description="Basic and acidic residues" evidence="1">
    <location>
        <begin position="225"/>
        <end position="239"/>
    </location>
</feature>
<reference evidence="3 4" key="1">
    <citation type="journal article" date="2013" name="PLoS Genet.">
        <title>Genomic mechanisms accounting for the adaptation to parasitism in nematode-trapping fungi.</title>
        <authorList>
            <person name="Meerupati T."/>
            <person name="Andersson K.M."/>
            <person name="Friman E."/>
            <person name="Kumar D."/>
            <person name="Tunlid A."/>
            <person name="Ahren D."/>
        </authorList>
    </citation>
    <scope>NUCLEOTIDE SEQUENCE [LARGE SCALE GENOMIC DNA]</scope>
    <source>
        <strain evidence="3 4">CBS 200.50</strain>
    </source>
</reference>
<evidence type="ECO:0000256" key="2">
    <source>
        <dbReference type="SAM" id="Phobius"/>
    </source>
</evidence>
<proteinExistence type="predicted"/>
<keyword evidence="2" id="KW-0812">Transmembrane</keyword>
<sequence>MCSYGLCSCGRQAAAAYTIFIVVVLAVVVIAITQIHPRPGPGPRQFHKGLAGLFPNSHPRGRRPLTGELLPGGDLGSPPNNPFAIPQTKTSTVVEANPTAADELEPTNNPELYGANTPSYEKALKDQEKEMNKIDKDADNGDASEDRDGDIEPPKQVKMTPSFEEIEKGILSQDSRLAVEAKARVKAADEESENVEENVKTKSSEGIDSKQKQEKGNKPSNPKDTGAEKFVQDIENGETPKTEDVLEVGGIRNSANQDVQTRRHIQNIKNAQASLDDINRNIGLKFSANGLQNIKNLRVDEIEHLEKVVAIEEEATKAKIDKQLRDYNEKRDHSRNLGQQYNIAPKVETKHGPDMDEKLTNILNKNEF</sequence>
<feature type="region of interest" description="Disordered" evidence="1">
    <location>
        <begin position="133"/>
        <end position="162"/>
    </location>
</feature>
<keyword evidence="2" id="KW-0472">Membrane</keyword>
<keyword evidence="2" id="KW-1133">Transmembrane helix</keyword>
<comment type="caution">
    <text evidence="3">The sequence shown here is derived from an EMBL/GenBank/DDBJ whole genome shotgun (WGS) entry which is preliminary data.</text>
</comment>
<evidence type="ECO:0000256" key="1">
    <source>
        <dbReference type="SAM" id="MobiDB-lite"/>
    </source>
</evidence>
<organism evidence="3 4">
    <name type="scientific">Dactylellina haptotyla (strain CBS 200.50)</name>
    <name type="common">Nematode-trapping fungus</name>
    <name type="synonym">Monacrosporium haptotylum</name>
    <dbReference type="NCBI Taxonomy" id="1284197"/>
    <lineage>
        <taxon>Eukaryota</taxon>
        <taxon>Fungi</taxon>
        <taxon>Dikarya</taxon>
        <taxon>Ascomycota</taxon>
        <taxon>Pezizomycotina</taxon>
        <taxon>Orbiliomycetes</taxon>
        <taxon>Orbiliales</taxon>
        <taxon>Orbiliaceae</taxon>
        <taxon>Dactylellina</taxon>
    </lineage>
</organism>
<gene>
    <name evidence="3" type="ORF">H072_10418</name>
</gene>
<feature type="transmembrane region" description="Helical" evidence="2">
    <location>
        <begin position="14"/>
        <end position="35"/>
    </location>
</feature>
<evidence type="ECO:0000313" key="3">
    <source>
        <dbReference type="EMBL" id="EPS36114.1"/>
    </source>
</evidence>
<feature type="region of interest" description="Disordered" evidence="1">
    <location>
        <begin position="98"/>
        <end position="117"/>
    </location>
</feature>
<accession>S8A093</accession>
<feature type="region of interest" description="Disordered" evidence="1">
    <location>
        <begin position="38"/>
        <end position="86"/>
    </location>
</feature>
<feature type="region of interest" description="Disordered" evidence="1">
    <location>
        <begin position="185"/>
        <end position="239"/>
    </location>
</feature>
<dbReference type="HOGENOM" id="CLU_752312_0_0_1"/>
<protein>
    <submittedName>
        <fullName evidence="3">Uncharacterized protein</fullName>
    </submittedName>
</protein>
<name>S8A093_DACHA</name>
<dbReference type="AlphaFoldDB" id="S8A093"/>
<dbReference type="Proteomes" id="UP000015100">
    <property type="component" value="Unassembled WGS sequence"/>
</dbReference>
<dbReference type="EMBL" id="AQGS01000985">
    <property type="protein sequence ID" value="EPS36114.1"/>
    <property type="molecule type" value="Genomic_DNA"/>
</dbReference>
<feature type="compositionally biased region" description="Basic and acidic residues" evidence="1">
    <location>
        <begin position="197"/>
        <end position="217"/>
    </location>
</feature>
<feature type="compositionally biased region" description="Basic and acidic residues" evidence="1">
    <location>
        <begin position="133"/>
        <end position="155"/>
    </location>
</feature>
<keyword evidence="4" id="KW-1185">Reference proteome</keyword>
<reference evidence="4" key="2">
    <citation type="submission" date="2013-04" db="EMBL/GenBank/DDBJ databases">
        <title>Genomic mechanisms accounting for the adaptation to parasitism in nematode-trapping fungi.</title>
        <authorList>
            <person name="Ahren D.G."/>
        </authorList>
    </citation>
    <scope>NUCLEOTIDE SEQUENCE [LARGE SCALE GENOMIC DNA]</scope>
    <source>
        <strain evidence="4">CBS 200.50</strain>
    </source>
</reference>